<keyword evidence="2" id="KW-1185">Reference proteome</keyword>
<dbReference type="EMBL" id="JAACJJ010000047">
    <property type="protein sequence ID" value="KAF5313778.1"/>
    <property type="molecule type" value="Genomic_DNA"/>
</dbReference>
<accession>A0A8H5B0K6</accession>
<evidence type="ECO:0000313" key="2">
    <source>
        <dbReference type="Proteomes" id="UP000567179"/>
    </source>
</evidence>
<protein>
    <submittedName>
        <fullName evidence="1">Uncharacterized protein</fullName>
    </submittedName>
</protein>
<reference evidence="1 2" key="1">
    <citation type="journal article" date="2020" name="ISME J.">
        <title>Uncovering the hidden diversity of litter-decomposition mechanisms in mushroom-forming fungi.</title>
        <authorList>
            <person name="Floudas D."/>
            <person name="Bentzer J."/>
            <person name="Ahren D."/>
            <person name="Johansson T."/>
            <person name="Persson P."/>
            <person name="Tunlid A."/>
        </authorList>
    </citation>
    <scope>NUCLEOTIDE SEQUENCE [LARGE SCALE GENOMIC DNA]</scope>
    <source>
        <strain evidence="1 2">CBS 101986</strain>
    </source>
</reference>
<organism evidence="1 2">
    <name type="scientific">Psilocybe cf. subviscida</name>
    <dbReference type="NCBI Taxonomy" id="2480587"/>
    <lineage>
        <taxon>Eukaryota</taxon>
        <taxon>Fungi</taxon>
        <taxon>Dikarya</taxon>
        <taxon>Basidiomycota</taxon>
        <taxon>Agaricomycotina</taxon>
        <taxon>Agaricomycetes</taxon>
        <taxon>Agaricomycetidae</taxon>
        <taxon>Agaricales</taxon>
        <taxon>Agaricineae</taxon>
        <taxon>Strophariaceae</taxon>
        <taxon>Psilocybe</taxon>
    </lineage>
</organism>
<name>A0A8H5B0K6_9AGAR</name>
<proteinExistence type="predicted"/>
<dbReference type="AlphaFoldDB" id="A0A8H5B0K6"/>
<gene>
    <name evidence="1" type="ORF">D9619_013689</name>
</gene>
<dbReference type="Proteomes" id="UP000567179">
    <property type="component" value="Unassembled WGS sequence"/>
</dbReference>
<sequence>MEFTHASFPEYLLDRSRSKEFLLDIRKVHCTLARHWFRIYSTRFKLYPHGGLLLTSIASYRLGNDTYLNDLILFDVISHCVEAEWISELRQDICTFNVEAAFTLSTDDLVHSGAHIPWNGIVRWLDFIFWIEHSHLLPATETEPILDRIDNLIESGLSKLSIGAPLRRLAATLLTLRNLINVKGFWHNVRPDFGPLSDWYSVSELYNYRPYSFHHHIHDMSSLWLCKTLAMDAEMNGAFFSDGTLYTNVALLYARAAKHGCVDRSCVENLPVVLSRSAPCEELVTLLTWLCLQVHSRSFDDVDKSDVECFFISIIIYLFECGVPFLSEHQHGPGFHPDSWHCGICILLDPSKAEYADIEISMEPAVKPLPEPAQRGAEAPEPLQIHQIWNDIPGFPLIWLRTWIFWLADIMTRFFPVVA</sequence>
<evidence type="ECO:0000313" key="1">
    <source>
        <dbReference type="EMBL" id="KAF5313778.1"/>
    </source>
</evidence>
<comment type="caution">
    <text evidence="1">The sequence shown here is derived from an EMBL/GenBank/DDBJ whole genome shotgun (WGS) entry which is preliminary data.</text>
</comment>